<dbReference type="PANTHER" id="PTHR14699">
    <property type="entry name" value="STI2 PROTEIN-RELATED"/>
    <property type="match status" value="1"/>
</dbReference>
<dbReference type="InterPro" id="IPR011990">
    <property type="entry name" value="TPR-like_helical_dom_sf"/>
</dbReference>
<dbReference type="EMBL" id="HACM01004864">
    <property type="protein sequence ID" value="CRZ05306.1"/>
    <property type="molecule type" value="Transcribed_RNA"/>
</dbReference>
<dbReference type="SMART" id="SM00028">
    <property type="entry name" value="TPR"/>
    <property type="match status" value="6"/>
</dbReference>
<feature type="domain" description="Tetratricopeptide repeat protein 21A/21B second ARM" evidence="5">
    <location>
        <begin position="279"/>
        <end position="556"/>
    </location>
</feature>
<evidence type="ECO:0000313" key="8">
    <source>
        <dbReference type="EMBL" id="CRZ05311.1"/>
    </source>
</evidence>
<dbReference type="PROSITE" id="PS50005">
    <property type="entry name" value="TPR"/>
    <property type="match status" value="1"/>
</dbReference>
<dbReference type="GO" id="GO:0005929">
    <property type="term" value="C:cilium"/>
    <property type="evidence" value="ECO:0007669"/>
    <property type="project" value="GOC"/>
</dbReference>
<dbReference type="InterPro" id="IPR056832">
    <property type="entry name" value="ARM_TT21_2nd"/>
</dbReference>
<organism evidence="8">
    <name type="scientific">Spongospora subterranea</name>
    <dbReference type="NCBI Taxonomy" id="70186"/>
    <lineage>
        <taxon>Eukaryota</taxon>
        <taxon>Sar</taxon>
        <taxon>Rhizaria</taxon>
        <taxon>Endomyxa</taxon>
        <taxon>Phytomyxea</taxon>
        <taxon>Plasmodiophorida</taxon>
        <taxon>Plasmodiophoridae</taxon>
        <taxon>Spongospora</taxon>
    </lineage>
</organism>
<dbReference type="Pfam" id="PF25058">
    <property type="entry name" value="ARM_TT21"/>
    <property type="match status" value="1"/>
</dbReference>
<dbReference type="GO" id="GO:0035721">
    <property type="term" value="P:intraciliary retrograde transport"/>
    <property type="evidence" value="ECO:0007669"/>
    <property type="project" value="TreeGrafter"/>
</dbReference>
<evidence type="ECO:0000256" key="1">
    <source>
        <dbReference type="ARBA" id="ARBA00010935"/>
    </source>
</evidence>
<evidence type="ECO:0000259" key="7">
    <source>
        <dbReference type="Pfam" id="PF25068"/>
    </source>
</evidence>
<feature type="repeat" description="TPR" evidence="4">
    <location>
        <begin position="732"/>
        <end position="765"/>
    </location>
</feature>
<dbReference type="EMBL" id="HACM01004869">
    <property type="protein sequence ID" value="CRZ05311.1"/>
    <property type="molecule type" value="Transcribed_RNA"/>
</dbReference>
<proteinExistence type="inferred from homology"/>
<reference evidence="8" key="1">
    <citation type="submission" date="2015-04" db="EMBL/GenBank/DDBJ databases">
        <title>The genome sequence of the plant pathogenic Rhizarian Plasmodiophora brassicae reveals insights in its biotrophic life cycle and the origin of chitin synthesis.</title>
        <authorList>
            <person name="Schwelm A."/>
            <person name="Fogelqvist J."/>
            <person name="Knaust A."/>
            <person name="Julke S."/>
            <person name="Lilja T."/>
            <person name="Dhandapani V."/>
            <person name="Bonilla-Rosso G."/>
            <person name="Karlsson M."/>
            <person name="Shevchenko A."/>
            <person name="Choi S.R."/>
            <person name="Kim H.G."/>
            <person name="Park J.Y."/>
            <person name="Lim Y.P."/>
            <person name="Ludwig-Muller J."/>
            <person name="Dixelius C."/>
        </authorList>
    </citation>
    <scope>NUCLEOTIDE SEQUENCE</scope>
    <source>
        <tissue evidence="8">Potato root galls</tissue>
    </source>
</reference>
<dbReference type="Pfam" id="PF25068">
    <property type="entry name" value="ARM_TT21_4th"/>
    <property type="match status" value="1"/>
</dbReference>
<dbReference type="SUPFAM" id="SSF48452">
    <property type="entry name" value="TPR-like"/>
    <property type="match status" value="3"/>
</dbReference>
<dbReference type="AlphaFoldDB" id="A0A0H5QUU4"/>
<sequence length="864" mass="96515">MASTCPGANDDVQALINYYGRKQYFGHVQAICDHVLKGYESDNRDRARFWRCIAVIQQGESTPDIISDLHSVRNITYMSLAAIAALVSASKRADMDSVAELKQQLKAASKTKNAEMLVFAANFFWLIGKHQQARQCLERVLGDNPNNTGALTLMAWVNLTSEVPDLSQATLTYLNQAFTVLGDSPKPVDVLLGRAKWYELNCRTTNADESINMVLAAEAWFRPALIEKAQIQLMMRMPEDAAENVQKILKKDPANADAQLLFVTHLLSRVPDDPRILTAIQDLVSTIRRVEPTNANLYFKVSCLLSRLAFGNKSILDIAYSCIGQASSINPTNSEIRTEQAYQIFLKNDVASALQLYSEASQLDESKTGALNGMIRCKLFRGQLDDAAHELDFLEEIQGQKDTNRRSESAVELMALKGMLLKRRGSDKAMATELFTSAIKAHRERLGDLRLTPEYLISYNPDFILNAVEDILDLSGSCPREEGDPPRPALTFVGNVLVDVAEIIPGIVRPHLLLARTLYFDGLFSQAQTQIGACLRLDQRLIEPRLLRAQIEVQQQNWSEIADALDDIVSLNFEVRHTPLFHIVKVQLLEAQGQTNEALALIQSAMNLPGVRHKSSRAVVAESERVTLFLLSARLHARQMLSPEATKLLQDARSEFEASPEYDRILITDAELATSCRKDADGALRMLQKVQTTSPYMSRARLAIANIYLEHKKDRREYIRCFKEMAAAVPSVHTLQLLGDAYIRIQESQKAIGAFEQALDLSVQTGGPLDPAIYSRIGTALVVCHDYERAIAYYSKTIAEKIRGEQTLSLSVDLSRLLFNLKRFDESERILRAALVPFGEISVAACVNWLLNSLFDALGLFFVF</sequence>
<dbReference type="InterPro" id="IPR019734">
    <property type="entry name" value="TPR_rpt"/>
</dbReference>
<dbReference type="Pfam" id="PF25062">
    <property type="entry name" value="ARM_TT21_N"/>
    <property type="match status" value="1"/>
</dbReference>
<keyword evidence="2" id="KW-0677">Repeat</keyword>
<keyword evidence="3 4" id="KW-0802">TPR repeat</keyword>
<accession>A0A0H5QUU4</accession>
<protein>
    <recommendedName>
        <fullName evidence="9">TPR-like protein</fullName>
    </recommendedName>
</protein>
<dbReference type="GO" id="GO:0061512">
    <property type="term" value="P:protein localization to cilium"/>
    <property type="evidence" value="ECO:0007669"/>
    <property type="project" value="TreeGrafter"/>
</dbReference>
<dbReference type="Pfam" id="PF25060">
    <property type="entry name" value="ARM_TT21_2nd"/>
    <property type="match status" value="1"/>
</dbReference>
<dbReference type="InterPro" id="IPR056833">
    <property type="entry name" value="ARM_TT21_N"/>
</dbReference>
<dbReference type="Pfam" id="PF13176">
    <property type="entry name" value="TPR_7"/>
    <property type="match status" value="1"/>
</dbReference>
<dbReference type="PANTHER" id="PTHR14699:SF0">
    <property type="entry name" value="TETRATRICOPEPTIDE REPEAT PROTEIN 21 HOMOLOG"/>
    <property type="match status" value="1"/>
</dbReference>
<dbReference type="InterPro" id="IPR056836">
    <property type="entry name" value="ARM_TT21_4th"/>
</dbReference>
<dbReference type="InterPro" id="IPR040364">
    <property type="entry name" value="TTC21A/TTC21B"/>
</dbReference>
<feature type="domain" description="Tetratricopeptide repeat protein 21A/21B N-terminal ARM repeat" evidence="6">
    <location>
        <begin position="16"/>
        <end position="236"/>
    </location>
</feature>
<evidence type="ECO:0000259" key="5">
    <source>
        <dbReference type="Pfam" id="PF25060"/>
    </source>
</evidence>
<dbReference type="Gene3D" id="1.25.40.10">
    <property type="entry name" value="Tetratricopeptide repeat domain"/>
    <property type="match status" value="4"/>
</dbReference>
<evidence type="ECO:0000256" key="4">
    <source>
        <dbReference type="PROSITE-ProRule" id="PRU00339"/>
    </source>
</evidence>
<evidence type="ECO:0008006" key="9">
    <source>
        <dbReference type="Google" id="ProtNLM"/>
    </source>
</evidence>
<evidence type="ECO:0000256" key="2">
    <source>
        <dbReference type="ARBA" id="ARBA00022737"/>
    </source>
</evidence>
<name>A0A0H5QUU4_9EUKA</name>
<comment type="similarity">
    <text evidence="1">Belongs to the TTC21 family.</text>
</comment>
<evidence type="ECO:0000259" key="6">
    <source>
        <dbReference type="Pfam" id="PF25062"/>
    </source>
</evidence>
<evidence type="ECO:0000256" key="3">
    <source>
        <dbReference type="ARBA" id="ARBA00022803"/>
    </source>
</evidence>
<dbReference type="GO" id="GO:0030991">
    <property type="term" value="C:intraciliary transport particle A"/>
    <property type="evidence" value="ECO:0007669"/>
    <property type="project" value="TreeGrafter"/>
</dbReference>
<feature type="domain" description="Tetratricopeptide repeat protein 21A/21B fourth ARM" evidence="7">
    <location>
        <begin position="775"/>
        <end position="835"/>
    </location>
</feature>